<dbReference type="PANTHER" id="PTHR12151">
    <property type="entry name" value="ELECTRON TRANSPORT PROTIN SCO1/SENC FAMILY MEMBER"/>
    <property type="match status" value="1"/>
</dbReference>
<evidence type="ECO:0000256" key="3">
    <source>
        <dbReference type="PIRSR" id="PIRSR603782-1"/>
    </source>
</evidence>
<dbReference type="Proteomes" id="UP000031518">
    <property type="component" value="Unassembled WGS sequence"/>
</dbReference>
<evidence type="ECO:0000256" key="4">
    <source>
        <dbReference type="PIRSR" id="PIRSR603782-2"/>
    </source>
</evidence>
<dbReference type="CDD" id="cd02968">
    <property type="entry name" value="SCO"/>
    <property type="match status" value="1"/>
</dbReference>
<name>A0A0B6WXW7_9BACT</name>
<dbReference type="InterPro" id="IPR042230">
    <property type="entry name" value="CusF_sf"/>
</dbReference>
<evidence type="ECO:0000256" key="5">
    <source>
        <dbReference type="SAM" id="SignalP"/>
    </source>
</evidence>
<dbReference type="GO" id="GO:0046872">
    <property type="term" value="F:metal ion binding"/>
    <property type="evidence" value="ECO:0007669"/>
    <property type="project" value="UniProtKB-KW"/>
</dbReference>
<evidence type="ECO:0000313" key="8">
    <source>
        <dbReference type="Proteomes" id="UP000031518"/>
    </source>
</evidence>
<dbReference type="InterPro" id="IPR003782">
    <property type="entry name" value="SCO1/SenC"/>
</dbReference>
<protein>
    <submittedName>
        <fullName evidence="7">Uncharacterized protein SCO1/SenC/PrrC, involved in biogenesis of respiratory and photosynthetic systems</fullName>
    </submittedName>
</protein>
<dbReference type="InterPro" id="IPR013766">
    <property type="entry name" value="Thioredoxin_domain"/>
</dbReference>
<feature type="binding site" evidence="3">
    <location>
        <position position="166"/>
    </location>
    <ligand>
        <name>Cu cation</name>
        <dbReference type="ChEBI" id="CHEBI:23378"/>
    </ligand>
</feature>
<dbReference type="OrthoDB" id="115161at2"/>
<organism evidence="7 8">
    <name type="scientific">Pyrinomonas methylaliphatogenes</name>
    <dbReference type="NCBI Taxonomy" id="454194"/>
    <lineage>
        <taxon>Bacteria</taxon>
        <taxon>Pseudomonadati</taxon>
        <taxon>Acidobacteriota</taxon>
        <taxon>Blastocatellia</taxon>
        <taxon>Blastocatellales</taxon>
        <taxon>Pyrinomonadaceae</taxon>
        <taxon>Pyrinomonas</taxon>
    </lineage>
</organism>
<dbReference type="InterPro" id="IPR036249">
    <property type="entry name" value="Thioredoxin-like_sf"/>
</dbReference>
<keyword evidence="4" id="KW-1015">Disulfide bond</keyword>
<feature type="chain" id="PRO_5002125455" evidence="5">
    <location>
        <begin position="21"/>
        <end position="302"/>
    </location>
</feature>
<gene>
    <name evidence="7" type="ORF">PYK22_02098</name>
</gene>
<evidence type="ECO:0000313" key="7">
    <source>
        <dbReference type="EMBL" id="CDM66088.1"/>
    </source>
</evidence>
<keyword evidence="2 3" id="KW-0186">Copper</keyword>
<dbReference type="PROSITE" id="PS51352">
    <property type="entry name" value="THIOREDOXIN_2"/>
    <property type="match status" value="1"/>
</dbReference>
<reference evidence="7 8" key="1">
    <citation type="submission" date="2013-12" db="EMBL/GenBank/DDBJ databases">
        <authorList>
            <person name="Stott M."/>
        </authorList>
    </citation>
    <scope>NUCLEOTIDE SEQUENCE [LARGE SCALE GENOMIC DNA]</scope>
    <source>
        <strain evidence="7 8">K22</strain>
    </source>
</reference>
<feature type="domain" description="Thioredoxin" evidence="6">
    <location>
        <begin position="122"/>
        <end position="289"/>
    </location>
</feature>
<keyword evidence="5" id="KW-0732">Signal</keyword>
<evidence type="ECO:0000256" key="2">
    <source>
        <dbReference type="ARBA" id="ARBA00023008"/>
    </source>
</evidence>
<dbReference type="Pfam" id="PF02630">
    <property type="entry name" value="SCO1-SenC"/>
    <property type="match status" value="1"/>
</dbReference>
<dbReference type="Gene3D" id="2.40.50.320">
    <property type="entry name" value="Copper binding periplasmic protein CusF"/>
    <property type="match status" value="1"/>
</dbReference>
<keyword evidence="3" id="KW-0479">Metal-binding</keyword>
<reference evidence="7 8" key="2">
    <citation type="submission" date="2015-01" db="EMBL/GenBank/DDBJ databases">
        <title>Complete genome sequence of Pyrinomonas methylaliphatogenes type strain K22T.</title>
        <authorList>
            <person name="Lee K.C.Y."/>
            <person name="Power J.F."/>
            <person name="Dunfield P.F."/>
            <person name="Morgan X.C."/>
            <person name="Huttenhower C."/>
            <person name="Stott M.B."/>
        </authorList>
    </citation>
    <scope>NUCLEOTIDE SEQUENCE [LARGE SCALE GENOMIC DNA]</scope>
    <source>
        <strain evidence="7 8">K22</strain>
    </source>
</reference>
<feature type="binding site" evidence="3">
    <location>
        <position position="160"/>
    </location>
    <ligand>
        <name>Cu cation</name>
        <dbReference type="ChEBI" id="CHEBI:23378"/>
    </ligand>
</feature>
<dbReference type="STRING" id="454194.PYK22_02098"/>
<dbReference type="AlphaFoldDB" id="A0A0B6WXW7"/>
<evidence type="ECO:0000256" key="1">
    <source>
        <dbReference type="ARBA" id="ARBA00010996"/>
    </source>
</evidence>
<feature type="binding site" evidence="3">
    <location>
        <position position="253"/>
    </location>
    <ligand>
        <name>Cu cation</name>
        <dbReference type="ChEBI" id="CHEBI:23378"/>
    </ligand>
</feature>
<dbReference type="Pfam" id="PF11604">
    <property type="entry name" value="CusF_Ec"/>
    <property type="match status" value="1"/>
</dbReference>
<comment type="similarity">
    <text evidence="1">Belongs to the SCO1/2 family.</text>
</comment>
<dbReference type="Gene3D" id="3.40.30.10">
    <property type="entry name" value="Glutaredoxin"/>
    <property type="match status" value="1"/>
</dbReference>
<feature type="disulfide bond" description="Redox-active" evidence="4">
    <location>
        <begin position="160"/>
        <end position="166"/>
    </location>
</feature>
<dbReference type="PANTHER" id="PTHR12151:SF25">
    <property type="entry name" value="LINALOOL DEHYDRATASE_ISOMERASE DOMAIN-CONTAINING PROTEIN"/>
    <property type="match status" value="1"/>
</dbReference>
<evidence type="ECO:0000259" key="6">
    <source>
        <dbReference type="PROSITE" id="PS51352"/>
    </source>
</evidence>
<dbReference type="InterPro" id="IPR021647">
    <property type="entry name" value="CusF_Ec"/>
</dbReference>
<dbReference type="EMBL" id="CBXV010000007">
    <property type="protein sequence ID" value="CDM66088.1"/>
    <property type="molecule type" value="Genomic_DNA"/>
</dbReference>
<keyword evidence="8" id="KW-1185">Reference proteome</keyword>
<dbReference type="SUPFAM" id="SSF52833">
    <property type="entry name" value="Thioredoxin-like"/>
    <property type="match status" value="1"/>
</dbReference>
<feature type="signal peptide" evidence="5">
    <location>
        <begin position="1"/>
        <end position="20"/>
    </location>
</feature>
<sequence length="302" mass="33921" precursor="true">MIMSRNLLILLLLSYAPLSACTSNQEAPHASPNAKRYDLRGTVVSVDRSHKQVIIAHESIPGLMDAMTMPFTLYSDWAFDTLAPGDQIQATLVVDGDRSWLENPVIVRGEAAAQPPPSSTEAPPGTEVPPFTFINQDGARVRLVQYRGRALVVTFIYTRCPLPDYCPLMTSNFATIHRQMESIPELAHRVHLLSITVDPSHDTPAVLRTYGRERAGLLDFKDWEFLTGSEEEIRQAARFFGLDYFPESDQIIHNLRTALIAPDGRLVKIYRGNDWKPDDVISDLRGLLKESDAHTQHLHTQH</sequence>
<accession>A0A0B6WXW7</accession>
<proteinExistence type="inferred from homology"/>